<dbReference type="Gene3D" id="2.40.128.110">
    <property type="entry name" value="Lipid/polyisoprenoid-binding, YceI-like"/>
    <property type="match status" value="1"/>
</dbReference>
<comment type="caution">
    <text evidence="2">The sequence shown here is derived from an EMBL/GenBank/DDBJ whole genome shotgun (WGS) entry which is preliminary data.</text>
</comment>
<dbReference type="InterPro" id="IPR036761">
    <property type="entry name" value="TTHA0802/YceI-like_sf"/>
</dbReference>
<evidence type="ECO:0000313" key="2">
    <source>
        <dbReference type="EMBL" id="KAB5487535.1"/>
    </source>
</evidence>
<accession>A0A5N5IN04</accession>
<evidence type="ECO:0000259" key="1">
    <source>
        <dbReference type="SMART" id="SM00867"/>
    </source>
</evidence>
<sequence>MISYIKKNQRSVKLALLATVLGLVPITLSAQSFKLSNGEGKLMVTGTSSLHDWEEVAEQKSGTLQVDVTGELPKITTLKFTVEAESLKSGKGAMDKNTYKALNTDSHKQIVFQLSSIKEISPVTSSSNKYKVVANGNLTIAGKTNKIELPFDLTVNGDKAILEGKKGLKMTDYGVEPPKALMGTIKTGDEIEIHYNTIWKK</sequence>
<gene>
    <name evidence="2" type="ORF">FOT42_011270</name>
</gene>
<proteinExistence type="predicted"/>
<dbReference type="EMBL" id="VNIK02000007">
    <property type="protein sequence ID" value="KAB5487535.1"/>
    <property type="molecule type" value="Genomic_DNA"/>
</dbReference>
<name>A0A5N5IN04_9FLAO</name>
<feature type="domain" description="Lipid/polyisoprenoid-binding YceI-like" evidence="1">
    <location>
        <begin position="32"/>
        <end position="200"/>
    </location>
</feature>
<dbReference type="InterPro" id="IPR007372">
    <property type="entry name" value="Lipid/polyisoprenoid-bd_YceI"/>
</dbReference>
<dbReference type="RefSeq" id="WP_151890680.1">
    <property type="nucleotide sequence ID" value="NZ_VNIK02000007.1"/>
</dbReference>
<dbReference type="PANTHER" id="PTHR34406">
    <property type="entry name" value="PROTEIN YCEI"/>
    <property type="match status" value="1"/>
</dbReference>
<dbReference type="SMART" id="SM00867">
    <property type="entry name" value="YceI"/>
    <property type="match status" value="1"/>
</dbReference>
<organism evidence="2 3">
    <name type="scientific">Flagellimonas hadalis</name>
    <dbReference type="NCBI Taxonomy" id="2597517"/>
    <lineage>
        <taxon>Bacteria</taxon>
        <taxon>Pseudomonadati</taxon>
        <taxon>Bacteroidota</taxon>
        <taxon>Flavobacteriia</taxon>
        <taxon>Flavobacteriales</taxon>
        <taxon>Flavobacteriaceae</taxon>
        <taxon>Flagellimonas</taxon>
    </lineage>
</organism>
<dbReference type="Pfam" id="PF04264">
    <property type="entry name" value="YceI"/>
    <property type="match status" value="1"/>
</dbReference>
<protein>
    <submittedName>
        <fullName evidence="2">YceI family protein</fullName>
    </submittedName>
</protein>
<reference evidence="2" key="1">
    <citation type="submission" date="2019-10" db="EMBL/GenBank/DDBJ databases">
        <title>Muricauda hadale sp. nov., a piezophilic bacterium isolated from hadopelagic water of the Mariana Trench.</title>
        <authorList>
            <person name="Wei Y."/>
        </authorList>
    </citation>
    <scope>NUCLEOTIDE SEQUENCE [LARGE SCALE GENOMIC DNA]</scope>
    <source>
        <strain evidence="2">MT-229</strain>
    </source>
</reference>
<dbReference type="OrthoDB" id="9794147at2"/>
<dbReference type="SUPFAM" id="SSF101874">
    <property type="entry name" value="YceI-like"/>
    <property type="match status" value="1"/>
</dbReference>
<dbReference type="PANTHER" id="PTHR34406:SF1">
    <property type="entry name" value="PROTEIN YCEI"/>
    <property type="match status" value="1"/>
</dbReference>
<evidence type="ECO:0000313" key="3">
    <source>
        <dbReference type="Proteomes" id="UP000319204"/>
    </source>
</evidence>
<dbReference type="Proteomes" id="UP000319204">
    <property type="component" value="Unassembled WGS sequence"/>
</dbReference>
<keyword evidence="3" id="KW-1185">Reference proteome</keyword>
<dbReference type="AlphaFoldDB" id="A0A5N5IN04"/>